<dbReference type="InterPro" id="IPR027275">
    <property type="entry name" value="PRC-brl_dom"/>
</dbReference>
<dbReference type="PANTHER" id="PTHR36505:SF1">
    <property type="entry name" value="BLR1072 PROTEIN"/>
    <property type="match status" value="1"/>
</dbReference>
<dbReference type="InterPro" id="IPR011033">
    <property type="entry name" value="PRC_barrel-like_sf"/>
</dbReference>
<dbReference type="EMBL" id="CP046620">
    <property type="protein sequence ID" value="QHQ37304.1"/>
    <property type="molecule type" value="Genomic_DNA"/>
</dbReference>
<dbReference type="KEGG" id="amaq:GO499_05845"/>
<dbReference type="AlphaFoldDB" id="A0A6P1T2Y6"/>
<feature type="region of interest" description="Disordered" evidence="1">
    <location>
        <begin position="117"/>
        <end position="136"/>
    </location>
</feature>
<keyword evidence="4" id="KW-1185">Reference proteome</keyword>
<reference evidence="3 4" key="1">
    <citation type="submission" date="2019-12" db="EMBL/GenBank/DDBJ databases">
        <title>Complete genome sequence of Algicella marina strain 9Alg 56(T) isolated from the red alga Tichocarpus crinitus.</title>
        <authorList>
            <person name="Kim S.-G."/>
            <person name="Nedashkovskaya O.I."/>
        </authorList>
    </citation>
    <scope>NUCLEOTIDE SEQUENCE [LARGE SCALE GENOMIC DNA]</scope>
    <source>
        <strain evidence="3 4">9Alg 56</strain>
    </source>
</reference>
<dbReference type="Pfam" id="PF05239">
    <property type="entry name" value="PRC"/>
    <property type="match status" value="1"/>
</dbReference>
<feature type="domain" description="PRC-barrel" evidence="2">
    <location>
        <begin position="34"/>
        <end position="110"/>
    </location>
</feature>
<dbReference type="Gene3D" id="2.30.30.240">
    <property type="entry name" value="PRC-barrel domain"/>
    <property type="match status" value="1"/>
</dbReference>
<evidence type="ECO:0000313" key="4">
    <source>
        <dbReference type="Proteomes" id="UP000464495"/>
    </source>
</evidence>
<evidence type="ECO:0000313" key="3">
    <source>
        <dbReference type="EMBL" id="QHQ37304.1"/>
    </source>
</evidence>
<protein>
    <recommendedName>
        <fullName evidence="2">PRC-barrel domain-containing protein</fullName>
    </recommendedName>
</protein>
<evidence type="ECO:0000256" key="1">
    <source>
        <dbReference type="SAM" id="MobiDB-lite"/>
    </source>
</evidence>
<dbReference type="Proteomes" id="UP000464495">
    <property type="component" value="Chromosome"/>
</dbReference>
<evidence type="ECO:0000259" key="2">
    <source>
        <dbReference type="Pfam" id="PF05239"/>
    </source>
</evidence>
<accession>A0A6P1T2Y6</accession>
<dbReference type="SUPFAM" id="SSF50346">
    <property type="entry name" value="PRC-barrel domain"/>
    <property type="match status" value="1"/>
</dbReference>
<name>A0A6P1T2Y6_9RHOB</name>
<organism evidence="3 4">
    <name type="scientific">Algicella marina</name>
    <dbReference type="NCBI Taxonomy" id="2683284"/>
    <lineage>
        <taxon>Bacteria</taxon>
        <taxon>Pseudomonadati</taxon>
        <taxon>Pseudomonadota</taxon>
        <taxon>Alphaproteobacteria</taxon>
        <taxon>Rhodobacterales</taxon>
        <taxon>Paracoccaceae</taxon>
        <taxon>Algicella</taxon>
    </lineage>
</organism>
<sequence>MADDTGIFARDDAMGVETPETGFYEADNSMLTANNFINAMIYPSADDNASSIGDVNDIVLTQDGRVAAVIVGVGGFLGIGEKDVAVSMDKLEWRVNENQERQLVASVTREQLEAAPEFDRSVIGTDGEVPSEDVVQ</sequence>
<dbReference type="PANTHER" id="PTHR36505">
    <property type="entry name" value="BLR1072 PROTEIN"/>
    <property type="match status" value="1"/>
</dbReference>
<proteinExistence type="predicted"/>
<gene>
    <name evidence="3" type="ORF">GO499_05845</name>
</gene>